<dbReference type="InterPro" id="IPR035999">
    <property type="entry name" value="Sec7_dom_sf"/>
</dbReference>
<dbReference type="PANTHER" id="PTHR10663">
    <property type="entry name" value="GUANYL-NUCLEOTIDE EXCHANGE FACTOR"/>
    <property type="match status" value="1"/>
</dbReference>
<dbReference type="InterPro" id="IPR001849">
    <property type="entry name" value="PH_domain"/>
</dbReference>
<reference evidence="5" key="1">
    <citation type="submission" date="2022-10" db="EMBL/GenBank/DDBJ databases">
        <title>Tapping the CABI collections for fungal endophytes: first genome assemblies for Collariella, Neodidymelliopsis, Ascochyta clinopodiicola, Didymella pomorum, Didymosphaeria variabile, Neocosmospora piperis and Neocucurbitaria cava.</title>
        <authorList>
            <person name="Hill R."/>
        </authorList>
    </citation>
    <scope>NUCLEOTIDE SEQUENCE</scope>
    <source>
        <strain evidence="5">IMI 356815</strain>
    </source>
</reference>
<feature type="compositionally biased region" description="Basic and acidic residues" evidence="2">
    <location>
        <begin position="198"/>
        <end position="210"/>
    </location>
</feature>
<evidence type="ECO:0000256" key="1">
    <source>
        <dbReference type="SAM" id="Coils"/>
    </source>
</evidence>
<dbReference type="SUPFAM" id="SSF48425">
    <property type="entry name" value="Sec7 domain"/>
    <property type="match status" value="1"/>
</dbReference>
<evidence type="ECO:0000256" key="2">
    <source>
        <dbReference type="SAM" id="MobiDB-lite"/>
    </source>
</evidence>
<feature type="region of interest" description="Disordered" evidence="2">
    <location>
        <begin position="1330"/>
        <end position="1358"/>
    </location>
</feature>
<dbReference type="GeneID" id="80908070"/>
<dbReference type="SMART" id="SM00222">
    <property type="entry name" value="Sec7"/>
    <property type="match status" value="1"/>
</dbReference>
<feature type="domain" description="SEC7" evidence="4">
    <location>
        <begin position="483"/>
        <end position="664"/>
    </location>
</feature>
<dbReference type="RefSeq" id="XP_056073632.1">
    <property type="nucleotide sequence ID" value="XM_056213324.1"/>
</dbReference>
<protein>
    <recommendedName>
        <fullName evidence="7">Protein transport protein sec73</fullName>
    </recommendedName>
</protein>
<feature type="compositionally biased region" description="Basic and acidic residues" evidence="2">
    <location>
        <begin position="9"/>
        <end position="20"/>
    </location>
</feature>
<feature type="compositionally biased region" description="Low complexity" evidence="2">
    <location>
        <begin position="260"/>
        <end position="269"/>
    </location>
</feature>
<dbReference type="Gene3D" id="2.30.29.30">
    <property type="entry name" value="Pleckstrin-homology domain (PH domain)/Phosphotyrosine-binding domain (PTB)"/>
    <property type="match status" value="1"/>
</dbReference>
<keyword evidence="6" id="KW-1185">Reference proteome</keyword>
<sequence length="1463" mass="161649">MPLRPLRPNRSEKDLKRRSTLDPAGLFKRGDKLNKSAEYLGDARHAASEDGGVRPQSSSRVDEPRESWTANDENRPPTPPVQEHTPLTRRFSLMRFRHASDSQLSMRAKEQAAEDAPPVPAVPANASDSMYHHDALRLRPVLTHVAAAPAIITTAPTMVISEEQGEQAPKKRGRLQQLSLRRRSFDPSSVDRPGILRKSADKKSSMDVKRSAFGFGKSKDNLLEESGRLSTNQRPDTLAESAHEDAEGKSSLSLPVPRQSDSSRSDGSSTGHVSFENTPKPRRTPKLHSGRSFFGRKKQQASLFPLPMKITPPEFPDTAPATPRASTSGISSGSAHHSPGAESPPLTAIHDRRHLENGSRAAPMPSPSQVALTAANMNLSSPQAGALLRNDSQRSIQSARSSPHAPRPKILGLRGRSSTMGSLGGLSDDDPPPTPPYATSGRNSTSTAGRSSFSNLFGLSSRFRQNSEPYSPRHGSPAHGGTGTPGLMSHQNSMNISREALVMPEREEGETPGHYLERIEENNFGKSAIAAYLTKTEDAFLLAVLRSYMRKFAFFGDPIDMAIRKLLMQVELPKETQQIDRVLQGFSDRYHECNPGIYINPDKAYFISFSVIILHTDFFNKNNKRKMQRGDYIKNSSCDGVSEDVLGCIYDNVVYTPFIHIEDDVDLKTISSKRSKRTAVLKGPMNDPARKAAREPIDPYTLIFEGKLDVLRPNIKEVMNLDDPYNYLGTAPTLDTKTLWRSFSRFGIIQIVSSRSRPEAFMSQDSQDNPQESSVGIVEMPVTKVGVLWRKDNKRKKTRSPWQEWGAILTRSGLSLFRNSSWAKNLMHQHEQHEKQGDTSPVHFQPPLQEFKQDHMIPMDGAVALVDNTYKKHKNSFVMFSRVGEETFLADSEKDLNDWLAMLNYTAAHETLGVRPRGLQGDLYEGQRNRAIRRGESSASTKTLTSPTGEVTHRSGAIDKELQAQMRQARKDLMQTRISESEERLTEAIRQLEGRLRDARHLQILAPIQPKTRELVIHAAGRLSAKLKWARIEIWRMKCHRDILAQVLEDEKHTHLGAPAPTERATSTSQASDHKSSRASRIGSLARLSSKTSSLTNNAKPPLSPTSIRPETKSSRDSDFGVDDMFRTPPETTHSSPNMTPTPYTLPPINLSPRVSAHRPSKTSSMAQSPILFPNDHRPSISTADELAISSDGASDAGSQYTTPPHSIDRQRPSVDVQRPDPRTPDLPTDGLRLDNDSESEADQPPAALTGSPESRSKVRRSLHRTLRESHGSSSHRRGHKARDSASTIMSNESDGEGLARTHGSFTVHGKKASVIQFGPDWHNTSAEERLKTRKQAQEAMEEAGSADERGSSIVSDSAVAAREGAVAALASTAMETAARLPASSEVRKQRHVSSQTITPTSYKQSLEGHESDSDAASQMSEIQEESQRESPKHSEEGPRRASTEEEHSRTHLTGPQSQSVEA</sequence>
<gene>
    <name evidence="5" type="ORF">N0V89_004540</name>
</gene>
<comment type="caution">
    <text evidence="5">The sequence shown here is derived from an EMBL/GenBank/DDBJ whole genome shotgun (WGS) entry which is preliminary data.</text>
</comment>
<dbReference type="GO" id="GO:0005085">
    <property type="term" value="F:guanyl-nucleotide exchange factor activity"/>
    <property type="evidence" value="ECO:0007669"/>
    <property type="project" value="InterPro"/>
</dbReference>
<dbReference type="SUPFAM" id="SSF50729">
    <property type="entry name" value="PH domain-like"/>
    <property type="match status" value="1"/>
</dbReference>
<feature type="compositionally biased region" description="Polar residues" evidence="2">
    <location>
        <begin position="324"/>
        <end position="335"/>
    </location>
</feature>
<feature type="compositionally biased region" description="Basic and acidic residues" evidence="2">
    <location>
        <begin position="1426"/>
        <end position="1450"/>
    </location>
</feature>
<feature type="coiled-coil region" evidence="1">
    <location>
        <begin position="971"/>
        <end position="1002"/>
    </location>
</feature>
<feature type="domain" description="PH" evidence="3">
    <location>
        <begin position="781"/>
        <end position="908"/>
    </location>
</feature>
<dbReference type="PANTHER" id="PTHR10663:SF405">
    <property type="entry name" value="ARF GUANINE NUCLEOTIDE EXCHANGE FACTOR SYT1"/>
    <property type="match status" value="1"/>
</dbReference>
<feature type="region of interest" description="Disordered" evidence="2">
    <location>
        <begin position="1191"/>
        <end position="1303"/>
    </location>
</feature>
<accession>A0A9W8XRD5</accession>
<feature type="compositionally biased region" description="Polar residues" evidence="2">
    <location>
        <begin position="1130"/>
        <end position="1143"/>
    </location>
</feature>
<dbReference type="PROSITE" id="PS50190">
    <property type="entry name" value="SEC7"/>
    <property type="match status" value="1"/>
</dbReference>
<feature type="compositionally biased region" description="Basic and acidic residues" evidence="2">
    <location>
        <begin position="1110"/>
        <end position="1119"/>
    </location>
</feature>
<feature type="compositionally biased region" description="Polar residues" evidence="2">
    <location>
        <begin position="1087"/>
        <end position="1109"/>
    </location>
</feature>
<feature type="compositionally biased region" description="Low complexity" evidence="2">
    <location>
        <begin position="412"/>
        <end position="421"/>
    </location>
</feature>
<feature type="region of interest" description="Disordered" evidence="2">
    <location>
        <begin position="224"/>
        <end position="373"/>
    </location>
</feature>
<proteinExistence type="predicted"/>
<dbReference type="CDD" id="cd00171">
    <property type="entry name" value="Sec7"/>
    <property type="match status" value="1"/>
</dbReference>
<dbReference type="Proteomes" id="UP001140513">
    <property type="component" value="Unassembled WGS sequence"/>
</dbReference>
<keyword evidence="1" id="KW-0175">Coiled coil</keyword>
<feature type="compositionally biased region" description="Basic and acidic residues" evidence="2">
    <location>
        <begin position="1207"/>
        <end position="1224"/>
    </location>
</feature>
<evidence type="ECO:0000313" key="6">
    <source>
        <dbReference type="Proteomes" id="UP001140513"/>
    </source>
</evidence>
<dbReference type="GO" id="GO:0032012">
    <property type="term" value="P:regulation of ARF protein signal transduction"/>
    <property type="evidence" value="ECO:0007669"/>
    <property type="project" value="InterPro"/>
</dbReference>
<dbReference type="Pfam" id="PF01369">
    <property type="entry name" value="Sec7"/>
    <property type="match status" value="1"/>
</dbReference>
<feature type="compositionally biased region" description="Polar residues" evidence="2">
    <location>
        <begin position="937"/>
        <end position="949"/>
    </location>
</feature>
<feature type="region of interest" description="Disordered" evidence="2">
    <location>
        <begin position="1"/>
        <end position="90"/>
    </location>
</feature>
<feature type="region of interest" description="Disordered" evidence="2">
    <location>
        <begin position="1377"/>
        <end position="1463"/>
    </location>
</feature>
<dbReference type="PROSITE" id="PS50003">
    <property type="entry name" value="PH_DOMAIN"/>
    <property type="match status" value="1"/>
</dbReference>
<dbReference type="EMBL" id="JAPEUX010000003">
    <property type="protein sequence ID" value="KAJ4356506.1"/>
    <property type="molecule type" value="Genomic_DNA"/>
</dbReference>
<feature type="region of interest" description="Disordered" evidence="2">
    <location>
        <begin position="1055"/>
        <end position="1179"/>
    </location>
</feature>
<dbReference type="Gene3D" id="1.10.1000.11">
    <property type="entry name" value="Arf Nucleotide-binding Site Opener,domain 2"/>
    <property type="match status" value="1"/>
</dbReference>
<feature type="compositionally biased region" description="Basic residues" evidence="2">
    <location>
        <begin position="280"/>
        <end position="299"/>
    </location>
</feature>
<dbReference type="OrthoDB" id="430364at2759"/>
<dbReference type="CDD" id="cd00821">
    <property type="entry name" value="PH"/>
    <property type="match status" value="1"/>
</dbReference>
<feature type="compositionally biased region" description="Polar residues" evidence="2">
    <location>
        <begin position="1452"/>
        <end position="1463"/>
    </location>
</feature>
<feature type="region of interest" description="Disordered" evidence="2">
    <location>
        <begin position="390"/>
        <end position="451"/>
    </location>
</feature>
<evidence type="ECO:0008006" key="7">
    <source>
        <dbReference type="Google" id="ProtNLM"/>
    </source>
</evidence>
<dbReference type="InterPro" id="IPR011993">
    <property type="entry name" value="PH-like_dom_sf"/>
</dbReference>
<feature type="region of interest" description="Disordered" evidence="2">
    <location>
        <begin position="933"/>
        <end position="957"/>
    </location>
</feature>
<feature type="compositionally biased region" description="Polar residues" evidence="2">
    <location>
        <begin position="1393"/>
        <end position="1405"/>
    </location>
</feature>
<dbReference type="InterPro" id="IPR000904">
    <property type="entry name" value="Sec7_dom"/>
</dbReference>
<dbReference type="SMART" id="SM00233">
    <property type="entry name" value="PH"/>
    <property type="match status" value="1"/>
</dbReference>
<evidence type="ECO:0000313" key="5">
    <source>
        <dbReference type="EMBL" id="KAJ4356506.1"/>
    </source>
</evidence>
<feature type="region of interest" description="Disordered" evidence="2">
    <location>
        <begin position="463"/>
        <end position="485"/>
    </location>
</feature>
<name>A0A9W8XRD5_9PLEO</name>
<feature type="region of interest" description="Disordered" evidence="2">
    <location>
        <begin position="162"/>
        <end position="212"/>
    </location>
</feature>
<evidence type="ECO:0000259" key="3">
    <source>
        <dbReference type="PROSITE" id="PS50003"/>
    </source>
</evidence>
<organism evidence="5 6">
    <name type="scientific">Didymosphaeria variabile</name>
    <dbReference type="NCBI Taxonomy" id="1932322"/>
    <lineage>
        <taxon>Eukaryota</taxon>
        <taxon>Fungi</taxon>
        <taxon>Dikarya</taxon>
        <taxon>Ascomycota</taxon>
        <taxon>Pezizomycotina</taxon>
        <taxon>Dothideomycetes</taxon>
        <taxon>Pleosporomycetidae</taxon>
        <taxon>Pleosporales</taxon>
        <taxon>Massarineae</taxon>
        <taxon>Didymosphaeriaceae</taxon>
        <taxon>Didymosphaeria</taxon>
    </lineage>
</organism>
<dbReference type="InterPro" id="IPR023394">
    <property type="entry name" value="Sec7_C_sf"/>
</dbReference>
<evidence type="ECO:0000259" key="4">
    <source>
        <dbReference type="PROSITE" id="PS50190"/>
    </source>
</evidence>
<feature type="compositionally biased region" description="Basic and acidic residues" evidence="2">
    <location>
        <begin position="28"/>
        <end position="52"/>
    </location>
</feature>